<dbReference type="EMBL" id="KY555069">
    <property type="protein sequence ID" value="ASD49298.1"/>
    <property type="molecule type" value="Genomic_DNA"/>
</dbReference>
<dbReference type="AlphaFoldDB" id="A0A1Q4MCH4"/>
<organism evidence="1">
    <name type="scientific">Aeromonas salmonicida subsp. salmonicida</name>
    <dbReference type="NCBI Taxonomy" id="29491"/>
    <lineage>
        <taxon>Bacteria</taxon>
        <taxon>Pseudomonadati</taxon>
        <taxon>Pseudomonadota</taxon>
        <taxon>Gammaproteobacteria</taxon>
        <taxon>Aeromonadales</taxon>
        <taxon>Aeromonadaceae</taxon>
        <taxon>Aeromonas</taxon>
    </lineage>
</organism>
<evidence type="ECO:0000313" key="1">
    <source>
        <dbReference type="EMBL" id="ASD49298.1"/>
    </source>
</evidence>
<geneLocation type="plasmid" evidence="1">
    <name>pAsa5</name>
</geneLocation>
<protein>
    <submittedName>
        <fullName evidence="1">Abort lactococcal phage infection AbiTii</fullName>
    </submittedName>
</protein>
<dbReference type="InterPro" id="IPR041304">
    <property type="entry name" value="AbiTii"/>
</dbReference>
<accession>A0A1Q4MCH4</accession>
<dbReference type="Pfam" id="PF18864">
    <property type="entry name" value="AbiTii"/>
    <property type="match status" value="1"/>
</dbReference>
<proteinExistence type="predicted"/>
<sequence length="327" mass="35164">MPALIHELIAMASDPAVKTTDLLRKALVAARLLKQHEWAAWINNELQGYPDGVDLPAYRLLRGELKAYNPVRGLIPLHTPSTEIAEKLSTCRFNCSVTELEELATSEFGVRYLFPPELAEALRGSQRLPMTPEVAVDACKVRGQLGAVRDKVLIWALDLAEAGIHGEGMTFTAQERQQAQQFAIHIGGDFNGGQLMVSSPGGQQQQTVTGEQKEAAIAALLPWLAQVIEQGQLQREVCAELQAELDTLKAQAASPNPKWPVIGAVAGSVRTILEGAGGASVGVAGHLDRQLINIGNKSGAAAPLCILGQRPKPRVKGRCRAALACWR</sequence>
<name>A0A1Q4MCH4_AERSS</name>
<dbReference type="RefSeq" id="WP_005321143.1">
    <property type="nucleotide sequence ID" value="NZ_CDDW01000127.1"/>
</dbReference>
<keyword evidence="1" id="KW-0614">Plasmid</keyword>
<reference evidence="1" key="1">
    <citation type="submission" date="2017-01" db="EMBL/GenBank/DDBJ databases">
        <title>Plasmid composition in Aeromonas salmonicida subsp. salmonicida 01-B526 unravels unsuspected type three secretion system loss patterns.</title>
        <authorList>
            <person name="Tanaka K.H."/>
            <person name="Vincent A.T."/>
            <person name="Emond-Rheault J.-G."/>
            <person name="Adamczuk M."/>
            <person name="Frenette M."/>
            <person name="Charette S.J."/>
        </authorList>
    </citation>
    <scope>NUCLEOTIDE SEQUENCE</scope>
    <source>
        <strain evidence="1">01-B526</strain>
        <plasmid evidence="1">pAsa5</plasmid>
    </source>
</reference>